<keyword evidence="5" id="KW-1185">Reference proteome</keyword>
<dbReference type="Gene3D" id="3.90.245.10">
    <property type="entry name" value="Ribonucleoside hydrolase-like"/>
    <property type="match status" value="1"/>
</dbReference>
<dbReference type="Pfam" id="PF01156">
    <property type="entry name" value="IU_nuc_hydro"/>
    <property type="match status" value="1"/>
</dbReference>
<feature type="domain" description="Inosine/uridine-preferring nucleoside hydrolase" evidence="2">
    <location>
        <begin position="3"/>
        <end position="294"/>
    </location>
</feature>
<dbReference type="SUPFAM" id="SSF53590">
    <property type="entry name" value="Nucleoside hydrolase"/>
    <property type="match status" value="1"/>
</dbReference>
<dbReference type="InterPro" id="IPR052775">
    <property type="entry name" value="IUN_hydrolase"/>
</dbReference>
<comment type="similarity">
    <text evidence="1">Belongs to the IUNH family.</text>
</comment>
<reference evidence="3" key="2">
    <citation type="submission" date="2019-06" db="EMBL/GenBank/DDBJ databases">
        <title>Genomics analysis of Aphanomyces spp. identifies a new class of oomycete effector associated with host adaptation.</title>
        <authorList>
            <person name="Gaulin E."/>
        </authorList>
    </citation>
    <scope>NUCLEOTIDE SEQUENCE</scope>
    <source>
        <strain evidence="3">CBS 578.67</strain>
    </source>
</reference>
<name>A0A485KDX1_9STRA</name>
<evidence type="ECO:0000313" key="5">
    <source>
        <dbReference type="Proteomes" id="UP000332933"/>
    </source>
</evidence>
<dbReference type="InterPro" id="IPR036452">
    <property type="entry name" value="Ribo_hydro-like"/>
</dbReference>
<gene>
    <name evidence="4" type="primary">Aste57867_3366</name>
    <name evidence="3" type="ORF">As57867_003356</name>
    <name evidence="4" type="ORF">ASTE57867_3366</name>
</gene>
<proteinExistence type="inferred from homology"/>
<dbReference type="OrthoDB" id="186496at2759"/>
<evidence type="ECO:0000259" key="2">
    <source>
        <dbReference type="Pfam" id="PF01156"/>
    </source>
</evidence>
<evidence type="ECO:0000313" key="3">
    <source>
        <dbReference type="EMBL" id="KAF0715416.1"/>
    </source>
</evidence>
<accession>A0A485KDX1</accession>
<dbReference type="PANTHER" id="PTHR46190">
    <property type="entry name" value="SI:CH211-201H21.5-RELATED"/>
    <property type="match status" value="1"/>
</dbReference>
<sequence>MKLLIDTDGGLDDAVSILATINFLPPGTVVAITTVYGNVDLHQATFNVKKVLEISKDPTIPVYSGAHKPLVSDLTVERWDGHGPDGLGGAVGIAPAPAGPQPNDAVHALIKYANMYPGELVLLPIGPATNIALATAIDPTFALKVAEVLYMGCTSKGMGNITPHAEFNVACDPEAVQMMLDAFGHKVTVVSWELTTEHGLSWSTYDELTSYDTQLSKFLKAICASFEEHKDTTPFVVCDAYAAAILIHPDYVLESKRATCRVELAAGPTRGACHWTDATTGTKIVLRVDTTKFVDMLRRLVQSY</sequence>
<reference evidence="4 5" key="1">
    <citation type="submission" date="2019-03" db="EMBL/GenBank/DDBJ databases">
        <authorList>
            <person name="Gaulin E."/>
            <person name="Dumas B."/>
        </authorList>
    </citation>
    <scope>NUCLEOTIDE SEQUENCE [LARGE SCALE GENOMIC DNA]</scope>
    <source>
        <strain evidence="4">CBS 568.67</strain>
    </source>
</reference>
<protein>
    <submittedName>
        <fullName evidence="4">Aste57867_3366 protein</fullName>
    </submittedName>
</protein>
<evidence type="ECO:0000256" key="1">
    <source>
        <dbReference type="ARBA" id="ARBA00009176"/>
    </source>
</evidence>
<dbReference type="Proteomes" id="UP000332933">
    <property type="component" value="Unassembled WGS sequence"/>
</dbReference>
<dbReference type="AlphaFoldDB" id="A0A485KDX1"/>
<organism evidence="4 5">
    <name type="scientific">Aphanomyces stellatus</name>
    <dbReference type="NCBI Taxonomy" id="120398"/>
    <lineage>
        <taxon>Eukaryota</taxon>
        <taxon>Sar</taxon>
        <taxon>Stramenopiles</taxon>
        <taxon>Oomycota</taxon>
        <taxon>Saprolegniomycetes</taxon>
        <taxon>Saprolegniales</taxon>
        <taxon>Verrucalvaceae</taxon>
        <taxon>Aphanomyces</taxon>
    </lineage>
</organism>
<dbReference type="GO" id="GO:0016799">
    <property type="term" value="F:hydrolase activity, hydrolyzing N-glycosyl compounds"/>
    <property type="evidence" value="ECO:0007669"/>
    <property type="project" value="InterPro"/>
</dbReference>
<dbReference type="PANTHER" id="PTHR46190:SF1">
    <property type="entry name" value="SI:CH211-201H21.5"/>
    <property type="match status" value="1"/>
</dbReference>
<dbReference type="InterPro" id="IPR001910">
    <property type="entry name" value="Inosine/uridine_hydrolase_dom"/>
</dbReference>
<dbReference type="EMBL" id="VJMH01000590">
    <property type="protein sequence ID" value="KAF0715416.1"/>
    <property type="molecule type" value="Genomic_DNA"/>
</dbReference>
<evidence type="ECO:0000313" key="4">
    <source>
        <dbReference type="EMBL" id="VFT80532.1"/>
    </source>
</evidence>
<dbReference type="EMBL" id="CAADRA010000590">
    <property type="protein sequence ID" value="VFT80532.1"/>
    <property type="molecule type" value="Genomic_DNA"/>
</dbReference>